<sequence>MSSTFGGLNTARTALWASQRGLDVTGQNIANVNSDGYSRQRVELRAMGGTAVPAIHSVSSPVGNGVDADQVNRIRDVFLERRGQVESARTAQLTVANEALAQVEAAFREPGETGVRSMLDDVWAGFSALANATDPMEPAVRSQVLERLDILASGMQTTRATLDQQWQQTRDNVVALAAEVNTTAASIADLNNQIRQATRSGLPTNELSDRRDLLVMQLSDKVGATSVAADDGMVDVLVGGTTLVAGNSALGVRVAGVDDPDTVGTGDDPRLVTVPGSTTLAVGGTAGGQLTVLSTTLPSYRRALDGLARDLVGRINAVQAQGYDVSGASGAAEPLMDDGSGNPVVDLTKVNAGNISVRVTRPELIAAARTAPGALGQPSADGDNADAFFDLSLEAGGVDATYRSLVVALGVEASVASRDVQVQKVISTQVDAARESVSGVNLDEEMTNMLSFQHAYSAAARMVTAIDEALDTLINRTGVVGR</sequence>
<dbReference type="GO" id="GO:0009424">
    <property type="term" value="C:bacterial-type flagellum hook"/>
    <property type="evidence" value="ECO:0007669"/>
    <property type="project" value="InterPro"/>
</dbReference>
<feature type="domain" description="Flagellar basal-body/hook protein C-terminal" evidence="8">
    <location>
        <begin position="437"/>
        <end position="475"/>
    </location>
</feature>
<evidence type="ECO:0000313" key="11">
    <source>
        <dbReference type="Proteomes" id="UP000198680"/>
    </source>
</evidence>
<keyword evidence="10" id="KW-0282">Flagellum</keyword>
<keyword evidence="10" id="KW-0966">Cell projection</keyword>
<dbReference type="Pfam" id="PF06429">
    <property type="entry name" value="Flg_bbr_C"/>
    <property type="match status" value="1"/>
</dbReference>
<keyword evidence="5" id="KW-0964">Secreted</keyword>
<protein>
    <recommendedName>
        <fullName evidence="4">Flagellar hook-associated protein 1</fullName>
    </recommendedName>
</protein>
<evidence type="ECO:0000256" key="4">
    <source>
        <dbReference type="ARBA" id="ARBA00016244"/>
    </source>
</evidence>
<comment type="similarity">
    <text evidence="3">Belongs to the flagella basal body rod proteins family.</text>
</comment>
<dbReference type="Pfam" id="PF22638">
    <property type="entry name" value="FlgK_D1"/>
    <property type="match status" value="1"/>
</dbReference>
<evidence type="ECO:0000259" key="7">
    <source>
        <dbReference type="Pfam" id="PF00460"/>
    </source>
</evidence>
<organism evidence="10 11">
    <name type="scientific">Geodermatophilus siccatus</name>
    <dbReference type="NCBI Taxonomy" id="1137991"/>
    <lineage>
        <taxon>Bacteria</taxon>
        <taxon>Bacillati</taxon>
        <taxon>Actinomycetota</taxon>
        <taxon>Actinomycetes</taxon>
        <taxon>Geodermatophilales</taxon>
        <taxon>Geodermatophilaceae</taxon>
        <taxon>Geodermatophilus</taxon>
    </lineage>
</organism>
<dbReference type="GO" id="GO:0044780">
    <property type="term" value="P:bacterial-type flagellum assembly"/>
    <property type="evidence" value="ECO:0007669"/>
    <property type="project" value="InterPro"/>
</dbReference>
<gene>
    <name evidence="10" type="ORF">SAMN05660642_04398</name>
</gene>
<evidence type="ECO:0000256" key="1">
    <source>
        <dbReference type="ARBA" id="ARBA00004365"/>
    </source>
</evidence>
<evidence type="ECO:0000313" key="10">
    <source>
        <dbReference type="EMBL" id="SDN23773.1"/>
    </source>
</evidence>
<dbReference type="SUPFAM" id="SSF64518">
    <property type="entry name" value="Phase 1 flagellin"/>
    <property type="match status" value="1"/>
</dbReference>
<dbReference type="NCBIfam" id="TIGR02492">
    <property type="entry name" value="flgK_ends"/>
    <property type="match status" value="1"/>
</dbReference>
<comment type="subcellular location">
    <subcellularLocation>
        <location evidence="1">Bacterial flagellum</location>
    </subcellularLocation>
    <subcellularLocation>
        <location evidence="2">Secreted</location>
    </subcellularLocation>
</comment>
<accession>A0A1G9ZSZ5</accession>
<dbReference type="RefSeq" id="WP_091223383.1">
    <property type="nucleotide sequence ID" value="NZ_FNHE01000014.1"/>
</dbReference>
<dbReference type="Proteomes" id="UP000198680">
    <property type="component" value="Unassembled WGS sequence"/>
</dbReference>
<dbReference type="InterPro" id="IPR001444">
    <property type="entry name" value="Flag_bb_rod_N"/>
</dbReference>
<dbReference type="GO" id="GO:0005576">
    <property type="term" value="C:extracellular region"/>
    <property type="evidence" value="ECO:0007669"/>
    <property type="project" value="UniProtKB-SubCell"/>
</dbReference>
<dbReference type="InterPro" id="IPR002371">
    <property type="entry name" value="FlgK"/>
</dbReference>
<dbReference type="PANTHER" id="PTHR30033:SF1">
    <property type="entry name" value="FLAGELLAR HOOK-ASSOCIATED PROTEIN 1"/>
    <property type="match status" value="1"/>
</dbReference>
<evidence type="ECO:0000256" key="6">
    <source>
        <dbReference type="ARBA" id="ARBA00023143"/>
    </source>
</evidence>
<dbReference type="STRING" id="1137991.SAMN05660642_04398"/>
<evidence type="ECO:0000259" key="8">
    <source>
        <dbReference type="Pfam" id="PF06429"/>
    </source>
</evidence>
<feature type="domain" description="Flagellar basal body rod protein N-terminal" evidence="7">
    <location>
        <begin position="8"/>
        <end position="37"/>
    </location>
</feature>
<dbReference type="InterPro" id="IPR010930">
    <property type="entry name" value="Flg_bb/hook_C_dom"/>
</dbReference>
<dbReference type="AlphaFoldDB" id="A0A1G9ZSZ5"/>
<proteinExistence type="inferred from homology"/>
<dbReference type="EMBL" id="FNHE01000014">
    <property type="protein sequence ID" value="SDN23773.1"/>
    <property type="molecule type" value="Genomic_DNA"/>
</dbReference>
<dbReference type="InterPro" id="IPR053927">
    <property type="entry name" value="FlgK_helical"/>
</dbReference>
<evidence type="ECO:0000256" key="5">
    <source>
        <dbReference type="ARBA" id="ARBA00022525"/>
    </source>
</evidence>
<keyword evidence="6" id="KW-0975">Bacterial flagellum</keyword>
<evidence type="ECO:0000256" key="2">
    <source>
        <dbReference type="ARBA" id="ARBA00004613"/>
    </source>
</evidence>
<reference evidence="11" key="1">
    <citation type="submission" date="2016-10" db="EMBL/GenBank/DDBJ databases">
        <authorList>
            <person name="Varghese N."/>
            <person name="Submissions S."/>
        </authorList>
    </citation>
    <scope>NUCLEOTIDE SEQUENCE [LARGE SCALE GENOMIC DNA]</scope>
    <source>
        <strain evidence="11">DSM 45419</strain>
    </source>
</reference>
<evidence type="ECO:0000259" key="9">
    <source>
        <dbReference type="Pfam" id="PF22638"/>
    </source>
</evidence>
<evidence type="ECO:0000256" key="3">
    <source>
        <dbReference type="ARBA" id="ARBA00009677"/>
    </source>
</evidence>
<feature type="domain" description="Flagellar hook-associated protein FlgK helical" evidence="9">
    <location>
        <begin position="100"/>
        <end position="331"/>
    </location>
</feature>
<dbReference type="GO" id="GO:0005198">
    <property type="term" value="F:structural molecule activity"/>
    <property type="evidence" value="ECO:0007669"/>
    <property type="project" value="InterPro"/>
</dbReference>
<name>A0A1G9ZSZ5_9ACTN</name>
<dbReference type="OrthoDB" id="9802553at2"/>
<keyword evidence="11" id="KW-1185">Reference proteome</keyword>
<dbReference type="PANTHER" id="PTHR30033">
    <property type="entry name" value="FLAGELLAR HOOK-ASSOCIATED PROTEIN 1"/>
    <property type="match status" value="1"/>
</dbReference>
<dbReference type="Pfam" id="PF00460">
    <property type="entry name" value="Flg_bb_rod"/>
    <property type="match status" value="1"/>
</dbReference>
<keyword evidence="10" id="KW-0969">Cilium</keyword>